<dbReference type="PIRSF" id="PIRSF030050">
    <property type="entry name" value="UCP030050_HTH"/>
    <property type="match status" value="1"/>
</dbReference>
<evidence type="ECO:0000256" key="1">
    <source>
        <dbReference type="SAM" id="MobiDB-lite"/>
    </source>
</evidence>
<dbReference type="RefSeq" id="WP_106336270.1">
    <property type="nucleotide sequence ID" value="NZ_PVZS01000007.1"/>
</dbReference>
<dbReference type="AlphaFoldDB" id="A0A2T1HVG5"/>
<dbReference type="EMBL" id="PVZS01000007">
    <property type="protein sequence ID" value="PSC05634.1"/>
    <property type="molecule type" value="Genomic_DNA"/>
</dbReference>
<feature type="domain" description="HTH arsR-type" evidence="2">
    <location>
        <begin position="38"/>
        <end position="142"/>
    </location>
</feature>
<name>A0A2T1HVG5_9HYPH</name>
<dbReference type="InterPro" id="IPR036388">
    <property type="entry name" value="WH-like_DNA-bd_sf"/>
</dbReference>
<gene>
    <name evidence="3" type="ORF">SLNSH_08365</name>
</gene>
<dbReference type="SUPFAM" id="SSF46785">
    <property type="entry name" value="Winged helix' DNA-binding domain"/>
    <property type="match status" value="1"/>
</dbReference>
<dbReference type="InterPro" id="IPR036390">
    <property type="entry name" value="WH_DNA-bd_sf"/>
</dbReference>
<dbReference type="GO" id="GO:0003700">
    <property type="term" value="F:DNA-binding transcription factor activity"/>
    <property type="evidence" value="ECO:0007669"/>
    <property type="project" value="InterPro"/>
</dbReference>
<dbReference type="Gene3D" id="1.10.10.10">
    <property type="entry name" value="Winged helix-like DNA-binding domain superfamily/Winged helix DNA-binding domain"/>
    <property type="match status" value="1"/>
</dbReference>
<dbReference type="InterPro" id="IPR001845">
    <property type="entry name" value="HTH_ArsR_DNA-bd_dom"/>
</dbReference>
<keyword evidence="4" id="KW-1185">Reference proteome</keyword>
<protein>
    <submittedName>
        <fullName evidence="3">ArsR family transcriptional regulator</fullName>
    </submittedName>
</protein>
<proteinExistence type="predicted"/>
<dbReference type="Pfam" id="PF12840">
    <property type="entry name" value="HTH_20"/>
    <property type="match status" value="1"/>
</dbReference>
<dbReference type="OrthoDB" id="9781958at2"/>
<dbReference type="SMART" id="SM00418">
    <property type="entry name" value="HTH_ARSR"/>
    <property type="match status" value="1"/>
</dbReference>
<dbReference type="CDD" id="cd00090">
    <property type="entry name" value="HTH_ARSR"/>
    <property type="match status" value="1"/>
</dbReference>
<reference evidence="4" key="1">
    <citation type="submission" date="2018-03" db="EMBL/GenBank/DDBJ databases">
        <authorList>
            <person name="Sun L."/>
            <person name="Liu H."/>
            <person name="Chen W."/>
            <person name="Huang K."/>
            <person name="Liu W."/>
            <person name="Gao X."/>
        </authorList>
    </citation>
    <scope>NUCLEOTIDE SEQUENCE [LARGE SCALE GENOMIC DNA]</scope>
    <source>
        <strain evidence="4">SH9</strain>
    </source>
</reference>
<evidence type="ECO:0000313" key="4">
    <source>
        <dbReference type="Proteomes" id="UP000239772"/>
    </source>
</evidence>
<dbReference type="InterPro" id="IPR016943">
    <property type="entry name" value="UCP030050_HTH"/>
</dbReference>
<evidence type="ECO:0000313" key="3">
    <source>
        <dbReference type="EMBL" id="PSC05634.1"/>
    </source>
</evidence>
<comment type="caution">
    <text evidence="3">The sequence shown here is derived from an EMBL/GenBank/DDBJ whole genome shotgun (WGS) entry which is preliminary data.</text>
</comment>
<evidence type="ECO:0000259" key="2">
    <source>
        <dbReference type="SMART" id="SM00418"/>
    </source>
</evidence>
<organism evidence="3 4">
    <name type="scientific">Alsobacter soli</name>
    <dbReference type="NCBI Taxonomy" id="2109933"/>
    <lineage>
        <taxon>Bacteria</taxon>
        <taxon>Pseudomonadati</taxon>
        <taxon>Pseudomonadota</taxon>
        <taxon>Alphaproteobacteria</taxon>
        <taxon>Hyphomicrobiales</taxon>
        <taxon>Alsobacteraceae</taxon>
        <taxon>Alsobacter</taxon>
    </lineage>
</organism>
<dbReference type="Proteomes" id="UP000239772">
    <property type="component" value="Unassembled WGS sequence"/>
</dbReference>
<dbReference type="InterPro" id="IPR011991">
    <property type="entry name" value="ArsR-like_HTH"/>
</dbReference>
<accession>A0A2T1HVG5</accession>
<sequence>MLDREDKPRSPSDPPRPEAEAREPGRSFLVVNPERHLGVIRGLASPVRVRILRLLRRSGALNVNQIAEKLELPQSTIATNVQILEDAELILTEVRKAAKGQQKICSARFDEIVVRLDAEDPNRDRNMIEVEMPLGLYTSYDVSAPCGMCSTQSIMGLLDVPDLFLDPCRVQAALIWFGRGFVEYKFPNNAKVLKTDLAALEFVMELSSEVPGTNTDWPSDISLWVNGVEIGAWTCPGDYGDQRGALTPRWWKLEGSQYGVLTHWRVTPDGTFMNDVKLSNVSLGDLSLAEHHSIRLRIGIDPHAARPGGVNIFGRGFGNYNQDILMRLHLQPSAHR</sequence>
<feature type="region of interest" description="Disordered" evidence="1">
    <location>
        <begin position="1"/>
        <end position="24"/>
    </location>
</feature>